<proteinExistence type="predicted"/>
<dbReference type="EMBL" id="GAIX01012600">
    <property type="protein sequence ID" value="JAA79960.1"/>
    <property type="molecule type" value="Transcribed_RNA"/>
</dbReference>
<reference evidence="1" key="2">
    <citation type="submission" date="2013-05" db="EMBL/GenBank/DDBJ databases">
        <authorList>
            <person name="Carter J.-M."/>
            <person name="Baker S.C."/>
            <person name="Pink R."/>
            <person name="Carter D.R.F."/>
            <person name="Collins A."/>
            <person name="Tomlin J."/>
            <person name="Gibbs M."/>
            <person name="Breuker C.J."/>
        </authorList>
    </citation>
    <scope>NUCLEOTIDE SEQUENCE</scope>
    <source>
        <tissue evidence="1">Ovary</tissue>
    </source>
</reference>
<protein>
    <submittedName>
        <fullName evidence="1">Uncharacterized protein</fullName>
    </submittedName>
</protein>
<evidence type="ECO:0000313" key="1">
    <source>
        <dbReference type="EMBL" id="JAA79960.1"/>
    </source>
</evidence>
<dbReference type="AlphaFoldDB" id="S4P188"/>
<reference evidence="1" key="1">
    <citation type="journal article" date="2013" name="BMC Genomics">
        <title>Unscrambling butterfly oogenesis.</title>
        <authorList>
            <person name="Carter J.M."/>
            <person name="Baker S.C."/>
            <person name="Pink R."/>
            <person name="Carter D.R."/>
            <person name="Collins A."/>
            <person name="Tomlin J."/>
            <person name="Gibbs M."/>
            <person name="Breuker C.J."/>
        </authorList>
    </citation>
    <scope>NUCLEOTIDE SEQUENCE</scope>
    <source>
        <tissue evidence="1">Ovary</tissue>
    </source>
</reference>
<name>S4P188_9NEOP</name>
<sequence length="93" mass="10953">MKCLIANSSQCPNSIEVFDLQFLVRARSLEIDGDSTPCLREHVKLTVLRRIRLVRSAVPLNYERVHQRLRIHLCTIISSAHNIRHHAWRQMKR</sequence>
<accession>S4P188</accession>
<organism evidence="1">
    <name type="scientific">Pararge aegeria</name>
    <name type="common">speckled wood butterfly</name>
    <dbReference type="NCBI Taxonomy" id="116150"/>
    <lineage>
        <taxon>Eukaryota</taxon>
        <taxon>Metazoa</taxon>
        <taxon>Ecdysozoa</taxon>
        <taxon>Arthropoda</taxon>
        <taxon>Hexapoda</taxon>
        <taxon>Insecta</taxon>
        <taxon>Pterygota</taxon>
        <taxon>Neoptera</taxon>
        <taxon>Endopterygota</taxon>
        <taxon>Lepidoptera</taxon>
        <taxon>Glossata</taxon>
        <taxon>Ditrysia</taxon>
        <taxon>Papilionoidea</taxon>
        <taxon>Nymphalidae</taxon>
        <taxon>Satyrinae</taxon>
        <taxon>Satyrini</taxon>
        <taxon>Parargina</taxon>
        <taxon>Pararge</taxon>
    </lineage>
</organism>